<evidence type="ECO:0000313" key="3">
    <source>
        <dbReference type="EMBL" id="KAH0577317.1"/>
    </source>
</evidence>
<reference evidence="2" key="2">
    <citation type="submission" date="2020-12" db="EMBL/GenBank/DDBJ databases">
        <title>New Spironucleus salmonicida genome in near-complete chromosomes.</title>
        <authorList>
            <person name="Xu F."/>
            <person name="Kurt Z."/>
            <person name="Jimenez-Gonzalez A."/>
            <person name="Astvaldsson A."/>
            <person name="Andersson J.O."/>
            <person name="Svard S.G."/>
        </authorList>
    </citation>
    <scope>NUCLEOTIDE SEQUENCE</scope>
    <source>
        <strain evidence="2">ATCC 50377</strain>
    </source>
</reference>
<name>V6LXZ4_9EUKA</name>
<protein>
    <submittedName>
        <fullName evidence="1">Uncharacterized protein</fullName>
    </submittedName>
</protein>
<dbReference type="EMBL" id="AUWU02000018">
    <property type="protein sequence ID" value="KAH0569388.1"/>
    <property type="molecule type" value="Genomic_DNA"/>
</dbReference>
<accession>V6LXZ4</accession>
<reference evidence="1 2" key="1">
    <citation type="journal article" date="2014" name="PLoS Genet.">
        <title>The Genome of Spironucleus salmonicida Highlights a Fish Pathogen Adapted to Fluctuating Environments.</title>
        <authorList>
            <person name="Xu F."/>
            <person name="Jerlstrom-Hultqvist J."/>
            <person name="Einarsson E."/>
            <person name="Astvaldsson A."/>
            <person name="Svard S.G."/>
            <person name="Andersson J.O."/>
        </authorList>
    </citation>
    <scope>NUCLEOTIDE SEQUENCE</scope>
    <source>
        <strain evidence="2">ATCC 50377</strain>
    </source>
</reference>
<dbReference type="EMBL" id="AUWU02000001">
    <property type="protein sequence ID" value="KAH0577317.1"/>
    <property type="molecule type" value="Genomic_DNA"/>
</dbReference>
<proteinExistence type="predicted"/>
<evidence type="ECO:0000313" key="1">
    <source>
        <dbReference type="EMBL" id="EST49517.1"/>
    </source>
</evidence>
<gene>
    <name evidence="1" type="ORF">SS50377_10120</name>
    <name evidence="3" type="ORF">SS50377_20668</name>
    <name evidence="2" type="ORF">SS50377_28741</name>
</gene>
<evidence type="ECO:0000313" key="4">
    <source>
        <dbReference type="Proteomes" id="UP000018208"/>
    </source>
</evidence>
<dbReference type="VEuPathDB" id="GiardiaDB:SS50377_20668"/>
<organism evidence="1">
    <name type="scientific">Spironucleus salmonicida</name>
    <dbReference type="NCBI Taxonomy" id="348837"/>
    <lineage>
        <taxon>Eukaryota</taxon>
        <taxon>Metamonada</taxon>
        <taxon>Diplomonadida</taxon>
        <taxon>Hexamitidae</taxon>
        <taxon>Hexamitinae</taxon>
        <taxon>Spironucleus</taxon>
    </lineage>
</organism>
<dbReference type="EMBL" id="KI545949">
    <property type="protein sequence ID" value="EST49517.1"/>
    <property type="molecule type" value="Genomic_DNA"/>
</dbReference>
<dbReference type="VEuPathDB" id="GiardiaDB:SS50377_28741"/>
<keyword evidence="4" id="KW-1185">Reference proteome</keyword>
<dbReference type="AlphaFoldDB" id="V6LXZ4"/>
<evidence type="ECO:0000313" key="2">
    <source>
        <dbReference type="EMBL" id="KAH0569388.1"/>
    </source>
</evidence>
<sequence>MRQVLNHANDVSSSISSNISLTEDDLLIQTPRNLKYKSPIVAHNDKYLRQRIYDLEHENFHLKQQNDHLTSAVLKHSFLSAVQPPTTELDRLYAQNGALLSEVTELQALVASKNEQLNLMKSELAGGQFQRVKQHYLGPEMRYKFAEKMDESELISRGCDAIFGPKFTKFGKIGKFDPETQIRAAPAKESGGIDAVLSGIDAQLKSGQWGDVERECQVEHKLELELEQDAADIRQIRAEYGPWQDEF</sequence>
<dbReference type="Proteomes" id="UP000018208">
    <property type="component" value="Unassembled WGS sequence"/>
</dbReference>